<keyword evidence="1" id="KW-0732">Signal</keyword>
<evidence type="ECO:0000313" key="3">
    <source>
        <dbReference type="Proteomes" id="UP001313282"/>
    </source>
</evidence>
<dbReference type="EMBL" id="JAVHNR010000012">
    <property type="protein sequence ID" value="KAK6330087.1"/>
    <property type="molecule type" value="Genomic_DNA"/>
</dbReference>
<sequence length="203" mass="22112">MFFSIITYTSLLLLSAQHMVSAAPSKLSGRQSTQINVAVLQKYQKAPNRPFHLSTSMCNGTQSQFGGYDKGIDLYNNVLAPHAWLAGDDFLGDVGDPVSLCGRCVEPIFAANPDNIYLRFLIVDLETYLEFTTAGPLSTKLWGVEGTQFYGVTRQVPLSECLRRCDRAAPNANCPPEAPLPTSPEKCVLSTAPGREGLCFSQS</sequence>
<feature type="chain" id="PRO_5042964952" evidence="1">
    <location>
        <begin position="23"/>
        <end position="203"/>
    </location>
</feature>
<gene>
    <name evidence="2" type="ORF">TWF718_003515</name>
</gene>
<accession>A0AAN8RBH3</accession>
<comment type="caution">
    <text evidence="2">The sequence shown here is derived from an EMBL/GenBank/DDBJ whole genome shotgun (WGS) entry which is preliminary data.</text>
</comment>
<evidence type="ECO:0000313" key="2">
    <source>
        <dbReference type="EMBL" id="KAK6330087.1"/>
    </source>
</evidence>
<proteinExistence type="predicted"/>
<dbReference type="AlphaFoldDB" id="A0AAN8RBH3"/>
<organism evidence="2 3">
    <name type="scientific">Orbilia javanica</name>
    <dbReference type="NCBI Taxonomy" id="47235"/>
    <lineage>
        <taxon>Eukaryota</taxon>
        <taxon>Fungi</taxon>
        <taxon>Dikarya</taxon>
        <taxon>Ascomycota</taxon>
        <taxon>Pezizomycotina</taxon>
        <taxon>Orbiliomycetes</taxon>
        <taxon>Orbiliales</taxon>
        <taxon>Orbiliaceae</taxon>
        <taxon>Orbilia</taxon>
    </lineage>
</organism>
<dbReference type="Proteomes" id="UP001313282">
    <property type="component" value="Unassembled WGS sequence"/>
</dbReference>
<protein>
    <submittedName>
        <fullName evidence="2">Uncharacterized protein</fullName>
    </submittedName>
</protein>
<keyword evidence="3" id="KW-1185">Reference proteome</keyword>
<evidence type="ECO:0000256" key="1">
    <source>
        <dbReference type="SAM" id="SignalP"/>
    </source>
</evidence>
<reference evidence="2 3" key="1">
    <citation type="submission" date="2019-10" db="EMBL/GenBank/DDBJ databases">
        <authorList>
            <person name="Palmer J.M."/>
        </authorList>
    </citation>
    <scope>NUCLEOTIDE SEQUENCE [LARGE SCALE GENOMIC DNA]</scope>
    <source>
        <strain evidence="2 3">TWF718</strain>
    </source>
</reference>
<feature type="signal peptide" evidence="1">
    <location>
        <begin position="1"/>
        <end position="22"/>
    </location>
</feature>
<name>A0AAN8RBH3_9PEZI</name>